<feature type="compositionally biased region" description="Low complexity" evidence="1">
    <location>
        <begin position="258"/>
        <end position="271"/>
    </location>
</feature>
<feature type="compositionally biased region" description="Pro residues" evidence="1">
    <location>
        <begin position="950"/>
        <end position="960"/>
    </location>
</feature>
<feature type="compositionally biased region" description="Basic and acidic residues" evidence="1">
    <location>
        <begin position="655"/>
        <end position="685"/>
    </location>
</feature>
<reference evidence="3" key="1">
    <citation type="journal article" date="2014" name="Genome Announc.">
        <title>Genome sequence and annotation of Acremonium chrysogenum, producer of the beta-lactam antibiotic cephalosporin C.</title>
        <authorList>
            <person name="Terfehr D."/>
            <person name="Dahlmann T.A."/>
            <person name="Specht T."/>
            <person name="Zadra I."/>
            <person name="Kuernsteiner H."/>
            <person name="Kueck U."/>
        </authorList>
    </citation>
    <scope>NUCLEOTIDE SEQUENCE [LARGE SCALE GENOMIC DNA]</scope>
    <source>
        <strain evidence="3">ATCC 11550 / CBS 779.69 / DSM 880 / IAM 14645 / JCM 23072 / IMI 49137</strain>
    </source>
</reference>
<dbReference type="OrthoDB" id="5335210at2759"/>
<feature type="region of interest" description="Disordered" evidence="1">
    <location>
        <begin position="122"/>
        <end position="157"/>
    </location>
</feature>
<dbReference type="AlphaFoldDB" id="A0A086T7W0"/>
<feature type="compositionally biased region" description="Low complexity" evidence="1">
    <location>
        <begin position="848"/>
        <end position="868"/>
    </location>
</feature>
<feature type="compositionally biased region" description="Polar residues" evidence="1">
    <location>
        <begin position="124"/>
        <end position="141"/>
    </location>
</feature>
<protein>
    <submittedName>
        <fullName evidence="2">Uncharacterized protein</fullName>
    </submittedName>
</protein>
<feature type="compositionally biased region" description="Basic and acidic residues" evidence="1">
    <location>
        <begin position="524"/>
        <end position="533"/>
    </location>
</feature>
<comment type="caution">
    <text evidence="2">The sequence shown here is derived from an EMBL/GenBank/DDBJ whole genome shotgun (WGS) entry which is preliminary data.</text>
</comment>
<feature type="region of interest" description="Disordered" evidence="1">
    <location>
        <begin position="184"/>
        <end position="1056"/>
    </location>
</feature>
<dbReference type="EMBL" id="JPKY01000032">
    <property type="protein sequence ID" value="KFH45442.1"/>
    <property type="molecule type" value="Genomic_DNA"/>
</dbReference>
<feature type="compositionally biased region" description="Basic and acidic residues" evidence="1">
    <location>
        <begin position="898"/>
        <end position="908"/>
    </location>
</feature>
<sequence length="1056" mass="114005">MNRLRGRKKVKDEPTPRPSIDSEASGPFKMFGRSKKPAEEPKQELNLTEALPSSDDFRTSLLMTGLSARFSMLREQDDPTSKIGKASDDSVLFPKRQSRMDFGLGSGLQDIAEDTSLRSPSFARMNSFQSSDDGASTNGSVMNRGKPTEGNNLFGGRQKIYKITSSGNGRVLYDDDVAQSAFQRWRQAEKERRSLEGDETGDGHDSGYLRPESPSNDFSRRRETSSTTSSLPSVARNSTAATSVTSSQPAPSLKDWQPPSATTPNAASPATFQERSVTRTRRLYEQSLNQDIQEQQSSALSRIDTLSRQRHLPGSRTPELPHNASSPTNIANLDRPGERRLPILSKASAPNLRSFSPPTSDSPQPSPAETGSRFSGLEPKPNMTTSPPLSPPISEAEEHPSLAIGPNDRGKATAMGLFSRPTQQYDENRYAQRQRQLQQGRETPTSRHRSESNSSGPASRSRSSSPPNRVASDRAEPNLKTASTAQEDAPKSTFLDLDDDREDEIAAPLRSAPPPPVAPLMAPDRPDDQDHPALRRTALPAHLSLSSKTSEDASEKPQVSPEDSPTLGPGAGLSGMVRQHLRNDSNASSVYGAAPQDEPNFRASMHGHHGHSVDHLGMDSNPWGSEDGNGNHARDASGASNVYSDDAEPGAGTPRETDEFARHLADGARRVREKLTSYVDSDHSRSASPSAPQIEHHPEDIAPPRPNAFSVLRPKSSRGSLADRRGERSRSRPRKVPGFGYSDVPSPLEKPSLDGHDFTRREDTPETSRTASGERVASEEEGAPVHAGLKAFRQARRELQRMKEKEVQQRKQVQPAPQGAPPPPPVRGRSSGRSQDRGPPPVSYGRIPSDGPPNASGSGPGSRPGSRAPSERDRSGSEASNGGQPHYRPRMRTGSSAYEERLHGDTRRPPMMSPYSSHGDSIPGLNSRPSSAAGGNLAATASTPNLPTSPSAPPPLPPINPRRKGIGSPLPRDDQPVSAGPRIPANPDMRGGRGPLLMSEEENGVAQYRQRLRKVTSENNGLSSRGRPERTSPPYGSPRPHPQSTAPGGNLPGGMI</sequence>
<feature type="region of interest" description="Disordered" evidence="1">
    <location>
        <begin position="1"/>
        <end position="56"/>
    </location>
</feature>
<feature type="compositionally biased region" description="Polar residues" evidence="1">
    <location>
        <begin position="420"/>
        <end position="443"/>
    </location>
</feature>
<evidence type="ECO:0000256" key="1">
    <source>
        <dbReference type="SAM" id="MobiDB-lite"/>
    </source>
</evidence>
<accession>A0A086T7W0</accession>
<keyword evidence="3" id="KW-1185">Reference proteome</keyword>
<dbReference type="Proteomes" id="UP000029964">
    <property type="component" value="Unassembled WGS sequence"/>
</dbReference>
<feature type="compositionally biased region" description="Basic and acidic residues" evidence="1">
    <location>
        <begin position="721"/>
        <end position="730"/>
    </location>
</feature>
<feature type="compositionally biased region" description="Polar residues" evidence="1">
    <location>
        <begin position="231"/>
        <end position="250"/>
    </location>
</feature>
<evidence type="ECO:0000313" key="2">
    <source>
        <dbReference type="EMBL" id="KFH45442.1"/>
    </source>
</evidence>
<dbReference type="STRING" id="857340.A0A086T7W0"/>
<feature type="compositionally biased region" description="Low complexity" evidence="1">
    <location>
        <begin position="937"/>
        <end position="949"/>
    </location>
</feature>
<organism evidence="2 3">
    <name type="scientific">Hapsidospora chrysogenum (strain ATCC 11550 / CBS 779.69 / DSM 880 / IAM 14645 / JCM 23072 / IMI 49137)</name>
    <name type="common">Acremonium chrysogenum</name>
    <dbReference type="NCBI Taxonomy" id="857340"/>
    <lineage>
        <taxon>Eukaryota</taxon>
        <taxon>Fungi</taxon>
        <taxon>Dikarya</taxon>
        <taxon>Ascomycota</taxon>
        <taxon>Pezizomycotina</taxon>
        <taxon>Sordariomycetes</taxon>
        <taxon>Hypocreomycetidae</taxon>
        <taxon>Hypocreales</taxon>
        <taxon>Bionectriaceae</taxon>
        <taxon>Hapsidospora</taxon>
    </lineage>
</organism>
<feature type="compositionally biased region" description="Basic and acidic residues" evidence="1">
    <location>
        <begin position="795"/>
        <end position="809"/>
    </location>
</feature>
<feature type="compositionally biased region" description="Acidic residues" evidence="1">
    <location>
        <begin position="496"/>
        <end position="505"/>
    </location>
</feature>
<gene>
    <name evidence="2" type="ORF">ACRE_037650</name>
</gene>
<feature type="compositionally biased region" description="Basic and acidic residues" evidence="1">
    <location>
        <begin position="186"/>
        <end position="207"/>
    </location>
</feature>
<feature type="compositionally biased region" description="Low complexity" evidence="1">
    <location>
        <begin position="452"/>
        <end position="470"/>
    </location>
</feature>
<feature type="compositionally biased region" description="Low complexity" evidence="1">
    <location>
        <begin position="354"/>
        <end position="363"/>
    </location>
</feature>
<proteinExistence type="predicted"/>
<feature type="compositionally biased region" description="Basic and acidic residues" evidence="1">
    <location>
        <begin position="751"/>
        <end position="766"/>
    </location>
</feature>
<name>A0A086T7W0_HAPC1</name>
<evidence type="ECO:0000313" key="3">
    <source>
        <dbReference type="Proteomes" id="UP000029964"/>
    </source>
</evidence>
<feature type="compositionally biased region" description="Polar residues" evidence="1">
    <location>
        <begin position="286"/>
        <end position="306"/>
    </location>
</feature>
<dbReference type="HOGENOM" id="CLU_002672_0_0_1"/>